<proteinExistence type="predicted"/>
<dbReference type="AlphaFoldDB" id="A0A7W7T2G1"/>
<evidence type="ECO:0000313" key="5">
    <source>
        <dbReference type="Proteomes" id="UP000542674"/>
    </source>
</evidence>
<keyword evidence="5" id="KW-1185">Reference proteome</keyword>
<organism evidence="4 5">
    <name type="scientific">Saccharothrix violaceirubra</name>
    <dbReference type="NCBI Taxonomy" id="413306"/>
    <lineage>
        <taxon>Bacteria</taxon>
        <taxon>Bacillati</taxon>
        <taxon>Actinomycetota</taxon>
        <taxon>Actinomycetes</taxon>
        <taxon>Pseudonocardiales</taxon>
        <taxon>Pseudonocardiaceae</taxon>
        <taxon>Saccharothrix</taxon>
    </lineage>
</organism>
<evidence type="ECO:0000259" key="3">
    <source>
        <dbReference type="Pfam" id="PF01425"/>
    </source>
</evidence>
<name>A0A7W7T2G1_9PSEU</name>
<dbReference type="NCBIfam" id="NF006006">
    <property type="entry name" value="PRK08137.1"/>
    <property type="match status" value="1"/>
</dbReference>
<accession>A0A7W7T2G1</accession>
<sequence>MRGAAVGLVAACAFTALPARASTDVVPAALLGAVLDRVTVLDLQQGMDARVFTSEQVTRAYLRRIDTLNPRLNAVLGVNPDAVELARQSDARRREHRSRGPLEGIPVLIKGNTDTADRQPTTAGSTALSEAKPAKDAFLVSRLREAGAVILGKANLSIWSNFRGSDALAGWSATGGQTRNPYVLDRSPCGSSSGSAAAAAANLAAITIGTDTDGSIVCPAAMTSTVGVKPSLGLVSRTGVVPITSRHDSPGPITRSVTDAAVTLWALHGTDPADPDSAAAAGALPADYTRVLRTDALRGKRIGVWRKGHQGIDPDADRVFDASVAKLRDLGATVVEGADLPDFQEVVVPHLLPAVLTEFKHDLDAYLAKTPGSHPKNLTGLIEYNRRHADVELATFGQDLFEMADKTDGDITDPEYRSHREAATTAGRQGIDDVLAAHRLDAIVTPTELPAPPVDYQGGDPVRDSFAGTSRHTSAAGYPHLSVPAGFSREGLPLGLSFLGTRFSDAKLLSFAYAYEQATHARKAPRYLPTAK</sequence>
<dbReference type="PANTHER" id="PTHR42678:SF34">
    <property type="entry name" value="OS04G0183300 PROTEIN"/>
    <property type="match status" value="1"/>
</dbReference>
<dbReference type="EC" id="3.5.1.4" evidence="4"/>
<dbReference type="GO" id="GO:0004040">
    <property type="term" value="F:amidase activity"/>
    <property type="evidence" value="ECO:0007669"/>
    <property type="project" value="UniProtKB-EC"/>
</dbReference>
<dbReference type="Proteomes" id="UP000542674">
    <property type="component" value="Unassembled WGS sequence"/>
</dbReference>
<dbReference type="EMBL" id="JACHJS010000001">
    <property type="protein sequence ID" value="MBB4965348.1"/>
    <property type="molecule type" value="Genomic_DNA"/>
</dbReference>
<feature type="region of interest" description="Disordered" evidence="1">
    <location>
        <begin position="104"/>
        <end position="128"/>
    </location>
</feature>
<comment type="caution">
    <text evidence="4">The sequence shown here is derived from an EMBL/GenBank/DDBJ whole genome shotgun (WGS) entry which is preliminary data.</text>
</comment>
<dbReference type="SUPFAM" id="SSF75304">
    <property type="entry name" value="Amidase signature (AS) enzymes"/>
    <property type="match status" value="1"/>
</dbReference>
<feature type="chain" id="PRO_5030619004" evidence="2">
    <location>
        <begin position="22"/>
        <end position="532"/>
    </location>
</feature>
<keyword evidence="4" id="KW-0378">Hydrolase</keyword>
<feature type="compositionally biased region" description="Polar residues" evidence="1">
    <location>
        <begin position="112"/>
        <end position="128"/>
    </location>
</feature>
<reference evidence="4 5" key="1">
    <citation type="submission" date="2020-08" db="EMBL/GenBank/DDBJ databases">
        <title>Sequencing the genomes of 1000 actinobacteria strains.</title>
        <authorList>
            <person name="Klenk H.-P."/>
        </authorList>
    </citation>
    <scope>NUCLEOTIDE SEQUENCE [LARGE SCALE GENOMIC DNA]</scope>
    <source>
        <strain evidence="4 5">DSM 45084</strain>
    </source>
</reference>
<feature type="signal peptide" evidence="2">
    <location>
        <begin position="1"/>
        <end position="21"/>
    </location>
</feature>
<dbReference type="PANTHER" id="PTHR42678">
    <property type="entry name" value="AMIDASE"/>
    <property type="match status" value="1"/>
</dbReference>
<protein>
    <submittedName>
        <fullName evidence="4">Amidase</fullName>
        <ecNumber evidence="4">3.5.1.4</ecNumber>
    </submittedName>
</protein>
<keyword evidence="2" id="KW-0732">Signal</keyword>
<evidence type="ECO:0000256" key="2">
    <source>
        <dbReference type="SAM" id="SignalP"/>
    </source>
</evidence>
<dbReference type="Gene3D" id="3.90.1300.10">
    <property type="entry name" value="Amidase signature (AS) domain"/>
    <property type="match status" value="1"/>
</dbReference>
<gene>
    <name evidence="4" type="ORF">F4559_002707</name>
</gene>
<dbReference type="InterPro" id="IPR036928">
    <property type="entry name" value="AS_sf"/>
</dbReference>
<dbReference type="Pfam" id="PF01425">
    <property type="entry name" value="Amidase"/>
    <property type="match status" value="1"/>
</dbReference>
<evidence type="ECO:0000256" key="1">
    <source>
        <dbReference type="SAM" id="MobiDB-lite"/>
    </source>
</evidence>
<evidence type="ECO:0000313" key="4">
    <source>
        <dbReference type="EMBL" id="MBB4965348.1"/>
    </source>
</evidence>
<feature type="domain" description="Amidase" evidence="3">
    <location>
        <begin position="57"/>
        <end position="509"/>
    </location>
</feature>
<dbReference type="InterPro" id="IPR023631">
    <property type="entry name" value="Amidase_dom"/>
</dbReference>